<name>A0ABM7MJ39_9BURK</name>
<dbReference type="EMBL" id="AP024238">
    <property type="protein sequence ID" value="BCO26223.1"/>
    <property type="molecule type" value="Genomic_DNA"/>
</dbReference>
<organism evidence="1 2">
    <name type="scientific">Rhodoferax lithotrophicus</name>
    <dbReference type="NCBI Taxonomy" id="2798804"/>
    <lineage>
        <taxon>Bacteria</taxon>
        <taxon>Pseudomonadati</taxon>
        <taxon>Pseudomonadota</taxon>
        <taxon>Betaproteobacteria</taxon>
        <taxon>Burkholderiales</taxon>
        <taxon>Comamonadaceae</taxon>
        <taxon>Rhodoferax</taxon>
    </lineage>
</organism>
<dbReference type="Proteomes" id="UP000824366">
    <property type="component" value="Chromosome"/>
</dbReference>
<evidence type="ECO:0000313" key="2">
    <source>
        <dbReference type="Proteomes" id="UP000824366"/>
    </source>
</evidence>
<sequence>MAVKNAGQSRGENVKVSRSASICWARSCAQAIKNALELTPSELAARTVNFLISGVVRRSMRLSGGVGVAIENVLLSPLGKSEM</sequence>
<protein>
    <submittedName>
        <fullName evidence="1">Uncharacterized protein</fullName>
    </submittedName>
</protein>
<gene>
    <name evidence="1" type="ORF">MIZ03_1103</name>
</gene>
<accession>A0ABM7MJ39</accession>
<keyword evidence="2" id="KW-1185">Reference proteome</keyword>
<proteinExistence type="predicted"/>
<evidence type="ECO:0000313" key="1">
    <source>
        <dbReference type="EMBL" id="BCO26223.1"/>
    </source>
</evidence>
<reference evidence="1 2" key="1">
    <citation type="journal article" date="2021" name="Microbiol. Spectr.">
        <title>A Single Bacterium Capable of Oxidation and Reduction of Iron at Circumneutral pH.</title>
        <authorList>
            <person name="Kato S."/>
            <person name="Ohkuma M."/>
        </authorList>
    </citation>
    <scope>NUCLEOTIDE SEQUENCE [LARGE SCALE GENOMIC DNA]</scope>
    <source>
        <strain evidence="1 2">MIZ03</strain>
    </source>
</reference>